<dbReference type="SUPFAM" id="SSF82199">
    <property type="entry name" value="SET domain"/>
    <property type="match status" value="1"/>
</dbReference>
<proteinExistence type="predicted"/>
<gene>
    <name evidence="2" type="ORF">SZ25_00568</name>
</gene>
<reference evidence="2 3" key="1">
    <citation type="submission" date="2015-02" db="EMBL/GenBank/DDBJ databases">
        <title>Single cell genomics of a rare environmental alphaproteobacterium provides unique insights into Rickettsiaceae evolution.</title>
        <authorList>
            <person name="Martijn J."/>
            <person name="Schulz F."/>
            <person name="Zaremba-Niedzwiedzka K."/>
            <person name="Viklund J."/>
            <person name="Stepanauskas R."/>
            <person name="Andersson S.G.E."/>
            <person name="Horn M."/>
            <person name="Guy L."/>
            <person name="Ettema T.J.G."/>
        </authorList>
    </citation>
    <scope>NUCLEOTIDE SEQUENCE [LARGE SCALE GENOMIC DNA]</scope>
    <source>
        <strain evidence="2 3">SCGC AAA041-L04</strain>
    </source>
</reference>
<dbReference type="EMBL" id="JYHA01000088">
    <property type="protein sequence ID" value="KKB96355.1"/>
    <property type="molecule type" value="Genomic_DNA"/>
</dbReference>
<evidence type="ECO:0000313" key="2">
    <source>
        <dbReference type="EMBL" id="KKB96355.1"/>
    </source>
</evidence>
<name>A0A0F5MNJ8_9RICK</name>
<dbReference type="InterPro" id="IPR001214">
    <property type="entry name" value="SET_dom"/>
</dbReference>
<accession>A0A0F5MNJ8</accession>
<dbReference type="GO" id="GO:0003690">
    <property type="term" value="F:double-stranded DNA binding"/>
    <property type="evidence" value="ECO:0007669"/>
    <property type="project" value="TreeGrafter"/>
</dbReference>
<dbReference type="Pfam" id="PF00856">
    <property type="entry name" value="SET"/>
    <property type="match status" value="1"/>
</dbReference>
<keyword evidence="3" id="KW-1185">Reference proteome</keyword>
<dbReference type="PANTHER" id="PTHR45660">
    <property type="entry name" value="HISTONE-LYSINE N-METHYLTRANSFERASE SETMAR"/>
    <property type="match status" value="1"/>
</dbReference>
<dbReference type="InterPro" id="IPR046341">
    <property type="entry name" value="SET_dom_sf"/>
</dbReference>
<sequence length="152" mass="17073">QALTTSPGKFRTLPQRTPSNKIGYGLSSGGTLEKGTIIAEYIGEKIPSQHRASDNTYVFLSDDNTYVDSKTYGNVARFISHCPNNHSNENVMTANLASLVLPISKDFNTIFFMTLRDIKEFEPLCYDYGAKYTHKDSIELLHAETYLPIQEL</sequence>
<protein>
    <recommendedName>
        <fullName evidence="1">SET domain-containing protein</fullName>
    </recommendedName>
</protein>
<dbReference type="AlphaFoldDB" id="A0A0F5MNJ8"/>
<dbReference type="GO" id="GO:0042054">
    <property type="term" value="F:histone methyltransferase activity"/>
    <property type="evidence" value="ECO:0007669"/>
    <property type="project" value="TreeGrafter"/>
</dbReference>
<feature type="non-terminal residue" evidence="2">
    <location>
        <position position="1"/>
    </location>
</feature>
<evidence type="ECO:0000259" key="1">
    <source>
        <dbReference type="PROSITE" id="PS50280"/>
    </source>
</evidence>
<dbReference type="PANTHER" id="PTHR45660:SF13">
    <property type="entry name" value="HISTONE-LYSINE N-METHYLTRANSFERASE SETMAR"/>
    <property type="match status" value="1"/>
</dbReference>
<dbReference type="Gene3D" id="2.170.270.10">
    <property type="entry name" value="SET domain"/>
    <property type="match status" value="1"/>
</dbReference>
<dbReference type="InterPro" id="IPR051357">
    <property type="entry name" value="H3K9_HMTase_SUVAR3-9"/>
</dbReference>
<evidence type="ECO:0000313" key="3">
    <source>
        <dbReference type="Proteomes" id="UP000033358"/>
    </source>
</evidence>
<feature type="domain" description="SET" evidence="1">
    <location>
        <begin position="8"/>
        <end position="129"/>
    </location>
</feature>
<dbReference type="Proteomes" id="UP000033358">
    <property type="component" value="Unassembled WGS sequence"/>
</dbReference>
<organism evidence="2 3">
    <name type="scientific">Candidatus Arcanibacter lacustris</name>
    <dbReference type="NCBI Taxonomy" id="1607817"/>
    <lineage>
        <taxon>Bacteria</taxon>
        <taxon>Pseudomonadati</taxon>
        <taxon>Pseudomonadota</taxon>
        <taxon>Alphaproteobacteria</taxon>
        <taxon>Rickettsiales</taxon>
        <taxon>Candidatus Arcanibacter</taxon>
    </lineage>
</organism>
<dbReference type="SMART" id="SM00317">
    <property type="entry name" value="SET"/>
    <property type="match status" value="1"/>
</dbReference>
<dbReference type="PROSITE" id="PS50280">
    <property type="entry name" value="SET"/>
    <property type="match status" value="1"/>
</dbReference>
<comment type="caution">
    <text evidence="2">The sequence shown here is derived from an EMBL/GenBank/DDBJ whole genome shotgun (WGS) entry which is preliminary data.</text>
</comment>